<proteinExistence type="predicted"/>
<feature type="region of interest" description="Disordered" evidence="1">
    <location>
        <begin position="401"/>
        <end position="438"/>
    </location>
</feature>
<evidence type="ECO:0000256" key="1">
    <source>
        <dbReference type="SAM" id="MobiDB-lite"/>
    </source>
</evidence>
<evidence type="ECO:0000313" key="2">
    <source>
        <dbReference type="EMBL" id="CAD9121128.1"/>
    </source>
</evidence>
<organism evidence="2">
    <name type="scientific">Neobodo designis</name>
    <name type="common">Flagellated protozoan</name>
    <name type="synonym">Bodo designis</name>
    <dbReference type="NCBI Taxonomy" id="312471"/>
    <lineage>
        <taxon>Eukaryota</taxon>
        <taxon>Discoba</taxon>
        <taxon>Euglenozoa</taxon>
        <taxon>Kinetoplastea</taxon>
        <taxon>Metakinetoplastina</taxon>
        <taxon>Neobodonida</taxon>
        <taxon>Neobodo</taxon>
    </lineage>
</organism>
<reference evidence="2" key="1">
    <citation type="submission" date="2021-01" db="EMBL/GenBank/DDBJ databases">
        <authorList>
            <person name="Corre E."/>
            <person name="Pelletier E."/>
            <person name="Niang G."/>
            <person name="Scheremetjew M."/>
            <person name="Finn R."/>
            <person name="Kale V."/>
            <person name="Holt S."/>
            <person name="Cochrane G."/>
            <person name="Meng A."/>
            <person name="Brown T."/>
            <person name="Cohen L."/>
        </authorList>
    </citation>
    <scope>NUCLEOTIDE SEQUENCE</scope>
    <source>
        <strain evidence="2">CCAP 1951/1</strain>
    </source>
</reference>
<name>A0A7S1M4A6_NEODS</name>
<sequence>MACRVSTPATVGPLAAALRQAAAVHQPPTAAALWWPPTGHLGADASHIEAEAAFFLAPSRHVDAAGGDATALRRESVLGLTAPLLKAWLREYGRSPSSSRRLAFDTTIHVAPRLHRRAEVSMLPTNAAAPRLELGVAPSSSGRDGLVLLPRCVTAKSRGVKTPIVTALTRPSGEGFGLPPGVGASPSGARGASAVSVCCHTRVKTERRVGLRDLFREEEEDGMALIAADVMSPLVRYWESLHGAATAAHLRRAVFFLDLRVRHRRSFVLPGDANVRVDVTAVDSTRVPTSVTAPPIAAASLLRRVAPDMIAARDVVPCVSAMPAWIDALERSPSSVAHVGPQRTWEMELELVDSRAVVAAAGAEAAASKLAAAADRMLRDLDVAAGRTRYGRGIRVRQAPLDGVDQTGGRTAEPVAAPTFTLGGEDEAPLDLSSALDD</sequence>
<gene>
    <name evidence="2" type="ORF">NDES1114_LOCUS17406</name>
</gene>
<dbReference type="EMBL" id="HBGF01026329">
    <property type="protein sequence ID" value="CAD9121128.1"/>
    <property type="molecule type" value="Transcribed_RNA"/>
</dbReference>
<protein>
    <submittedName>
        <fullName evidence="2">Uncharacterized protein</fullName>
    </submittedName>
</protein>
<accession>A0A7S1M4A6</accession>
<dbReference type="AlphaFoldDB" id="A0A7S1M4A6"/>